<dbReference type="VEuPathDB" id="FungiDB:YALI1_B12970g"/>
<dbReference type="Proteomes" id="UP000182444">
    <property type="component" value="Chromosome 1B"/>
</dbReference>
<evidence type="ECO:0000313" key="3">
    <source>
        <dbReference type="Proteomes" id="UP000182444"/>
    </source>
</evidence>
<reference evidence="2 3" key="1">
    <citation type="journal article" date="2016" name="PLoS ONE">
        <title>Sequence Assembly of Yarrowia lipolytica Strain W29/CLIB89 Shows Transposable Element Diversity.</title>
        <authorList>
            <person name="Magnan C."/>
            <person name="Yu J."/>
            <person name="Chang I."/>
            <person name="Jahn E."/>
            <person name="Kanomata Y."/>
            <person name="Wu J."/>
            <person name="Zeller M."/>
            <person name="Oakes M."/>
            <person name="Baldi P."/>
            <person name="Sandmeyer S."/>
        </authorList>
    </citation>
    <scope>NUCLEOTIDE SEQUENCE [LARGE SCALE GENOMIC DNA]</scope>
    <source>
        <strain evidence="3">CLIB89(W29)</strain>
    </source>
</reference>
<organism evidence="2 3">
    <name type="scientific">Yarrowia lipolytica</name>
    <name type="common">Candida lipolytica</name>
    <dbReference type="NCBI Taxonomy" id="4952"/>
    <lineage>
        <taxon>Eukaryota</taxon>
        <taxon>Fungi</taxon>
        <taxon>Dikarya</taxon>
        <taxon>Ascomycota</taxon>
        <taxon>Saccharomycotina</taxon>
        <taxon>Dipodascomycetes</taxon>
        <taxon>Dipodascales</taxon>
        <taxon>Dipodascales incertae sedis</taxon>
        <taxon>Yarrowia</taxon>
    </lineage>
</organism>
<dbReference type="EMBL" id="CP017554">
    <property type="protein sequence ID" value="AOW01470.1"/>
    <property type="molecule type" value="Genomic_DNA"/>
</dbReference>
<protein>
    <submittedName>
        <fullName evidence="2">Uncharacterized protein</fullName>
    </submittedName>
</protein>
<feature type="compositionally biased region" description="Basic and acidic residues" evidence="1">
    <location>
        <begin position="39"/>
        <end position="63"/>
    </location>
</feature>
<dbReference type="RefSeq" id="XP_068138161.1">
    <property type="nucleotide sequence ID" value="XM_068282060.1"/>
</dbReference>
<name>A0A1D8N750_YARLL</name>
<sequence>MGHEGPLCDKSLIATEFGLTAEKEESEERREAVFVGGEQARRRVAREPREEHSGDRETADMARTRTRTAGESNRLALYPLRNPTIPTSTWHGAACYFPPTPCIIRCGWVVYTAFDGCQIRCGFPTSLPSSTRSTWRFTYRPRRWEKNKSFMLGRTAPDLCISVCTVPPKGMKWRCYVGAGCRSYCSGLDAVGSGLNAVKRLCSALYRPLHCQGLSRGSGQLQQQLYIDRQAFQKYNSSLFANSLI</sequence>
<gene>
    <name evidence="2" type="ORF">YALI1_B12970g</name>
</gene>
<dbReference type="GeneID" id="94582713"/>
<evidence type="ECO:0000313" key="2">
    <source>
        <dbReference type="EMBL" id="AOW01470.1"/>
    </source>
</evidence>
<evidence type="ECO:0000256" key="1">
    <source>
        <dbReference type="SAM" id="MobiDB-lite"/>
    </source>
</evidence>
<feature type="region of interest" description="Disordered" evidence="1">
    <location>
        <begin position="19"/>
        <end position="68"/>
    </location>
</feature>
<proteinExistence type="predicted"/>
<feature type="compositionally biased region" description="Basic and acidic residues" evidence="1">
    <location>
        <begin position="21"/>
        <end position="32"/>
    </location>
</feature>
<accession>A0A1D8N750</accession>
<dbReference type="AlphaFoldDB" id="A0A1D8N750"/>